<dbReference type="STRING" id="695850.A0A067CJV6"/>
<dbReference type="PRINTS" id="PR00081">
    <property type="entry name" value="GDHRDH"/>
</dbReference>
<feature type="transmembrane region" description="Helical" evidence="4">
    <location>
        <begin position="29"/>
        <end position="54"/>
    </location>
</feature>
<gene>
    <name evidence="5" type="ORF">SPRG_04210</name>
</gene>
<dbReference type="Proteomes" id="UP000030745">
    <property type="component" value="Unassembled WGS sequence"/>
</dbReference>
<dbReference type="Pfam" id="PF00106">
    <property type="entry name" value="adh_short"/>
    <property type="match status" value="1"/>
</dbReference>
<accession>A0A067CJV6</accession>
<dbReference type="KEGG" id="spar:SPRG_04210"/>
<dbReference type="PRINTS" id="PR00080">
    <property type="entry name" value="SDRFAMILY"/>
</dbReference>
<dbReference type="InterPro" id="IPR051019">
    <property type="entry name" value="VLCFA-Steroid_DH"/>
</dbReference>
<evidence type="ECO:0000256" key="3">
    <source>
        <dbReference type="RuleBase" id="RU000363"/>
    </source>
</evidence>
<dbReference type="Gene3D" id="3.40.50.720">
    <property type="entry name" value="NAD(P)-binding Rossmann-like Domain"/>
    <property type="match status" value="1"/>
</dbReference>
<dbReference type="OrthoDB" id="1393670at2759"/>
<dbReference type="InterPro" id="IPR002347">
    <property type="entry name" value="SDR_fam"/>
</dbReference>
<keyword evidence="4" id="KW-0472">Membrane</keyword>
<reference evidence="5 6" key="1">
    <citation type="journal article" date="2013" name="PLoS Genet.">
        <title>Distinctive expansion of potential virulence genes in the genome of the oomycete fish pathogen Saprolegnia parasitica.</title>
        <authorList>
            <person name="Jiang R.H."/>
            <person name="de Bruijn I."/>
            <person name="Haas B.J."/>
            <person name="Belmonte R."/>
            <person name="Lobach L."/>
            <person name="Christie J."/>
            <person name="van den Ackerveken G."/>
            <person name="Bottin A."/>
            <person name="Bulone V."/>
            <person name="Diaz-Moreno S.M."/>
            <person name="Dumas B."/>
            <person name="Fan L."/>
            <person name="Gaulin E."/>
            <person name="Govers F."/>
            <person name="Grenville-Briggs L.J."/>
            <person name="Horner N.R."/>
            <person name="Levin J.Z."/>
            <person name="Mammella M."/>
            <person name="Meijer H.J."/>
            <person name="Morris P."/>
            <person name="Nusbaum C."/>
            <person name="Oome S."/>
            <person name="Phillips A.J."/>
            <person name="van Rooyen D."/>
            <person name="Rzeszutek E."/>
            <person name="Saraiva M."/>
            <person name="Secombes C.J."/>
            <person name="Seidl M.F."/>
            <person name="Snel B."/>
            <person name="Stassen J.H."/>
            <person name="Sykes S."/>
            <person name="Tripathy S."/>
            <person name="van den Berg H."/>
            <person name="Vega-Arreguin J.C."/>
            <person name="Wawra S."/>
            <person name="Young S.K."/>
            <person name="Zeng Q."/>
            <person name="Dieguez-Uribeondo J."/>
            <person name="Russ C."/>
            <person name="Tyler B.M."/>
            <person name="van West P."/>
        </authorList>
    </citation>
    <scope>NUCLEOTIDE SEQUENCE [LARGE SCALE GENOMIC DNA]</scope>
    <source>
        <strain evidence="5 6">CBS 223.65</strain>
    </source>
</reference>
<dbReference type="PANTHER" id="PTHR43899">
    <property type="entry name" value="RH59310P"/>
    <property type="match status" value="1"/>
</dbReference>
<dbReference type="RefSeq" id="XP_012198201.1">
    <property type="nucleotide sequence ID" value="XM_012342811.1"/>
</dbReference>
<protein>
    <submittedName>
        <fullName evidence="5">Uncharacterized protein</fullName>
    </submittedName>
</protein>
<dbReference type="InterPro" id="IPR036291">
    <property type="entry name" value="NAD(P)-bd_dom_sf"/>
</dbReference>
<organism evidence="5 6">
    <name type="scientific">Saprolegnia parasitica (strain CBS 223.65)</name>
    <dbReference type="NCBI Taxonomy" id="695850"/>
    <lineage>
        <taxon>Eukaryota</taxon>
        <taxon>Sar</taxon>
        <taxon>Stramenopiles</taxon>
        <taxon>Oomycota</taxon>
        <taxon>Saprolegniomycetes</taxon>
        <taxon>Saprolegniales</taxon>
        <taxon>Saprolegniaceae</taxon>
        <taxon>Saprolegnia</taxon>
    </lineage>
</organism>
<dbReference type="PANTHER" id="PTHR43899:SF13">
    <property type="entry name" value="RH59310P"/>
    <property type="match status" value="1"/>
</dbReference>
<dbReference type="SUPFAM" id="SSF51735">
    <property type="entry name" value="NAD(P)-binding Rossmann-fold domains"/>
    <property type="match status" value="1"/>
</dbReference>
<name>A0A067CJV6_SAPPC</name>
<comment type="similarity">
    <text evidence="1 3">Belongs to the short-chain dehydrogenases/reductases (SDR) family.</text>
</comment>
<dbReference type="AlphaFoldDB" id="A0A067CJV6"/>
<keyword evidence="6" id="KW-1185">Reference proteome</keyword>
<evidence type="ECO:0000256" key="4">
    <source>
        <dbReference type="SAM" id="Phobius"/>
    </source>
</evidence>
<keyword evidence="2" id="KW-0560">Oxidoreductase</keyword>
<dbReference type="PIRSF" id="PIRSF000126">
    <property type="entry name" value="11-beta-HSD1"/>
    <property type="match status" value="1"/>
</dbReference>
<dbReference type="VEuPathDB" id="FungiDB:SPRG_04210"/>
<keyword evidence="4" id="KW-1133">Transmembrane helix</keyword>
<dbReference type="GeneID" id="24126671"/>
<dbReference type="EMBL" id="KK583199">
    <property type="protein sequence ID" value="KDO31024.1"/>
    <property type="molecule type" value="Genomic_DNA"/>
</dbReference>
<evidence type="ECO:0000313" key="5">
    <source>
        <dbReference type="EMBL" id="KDO31024.1"/>
    </source>
</evidence>
<evidence type="ECO:0000256" key="1">
    <source>
        <dbReference type="ARBA" id="ARBA00006484"/>
    </source>
</evidence>
<sequence>MPTAICEQGRQFGNFISMLSPAQITYVQYAVQAVGVAVVAKVALTFLGGFYASFLRGGKKLTKYGKWAIVTGATDGIGKATAIELARKGLNVALISRTQSKLDEVAAEILAKNNSVQVKTLALDCNTLDEAACAKVRTLLAEIGDVGVLINNVGMSYDFPQYYHELSDEAARNLITMNITSTFVMTKLVLPGMVERKRGAIVNCSSGSARIPCPLLAEYSAAKKCIEQYTLGLAGEYASKTSISNPPCVLYGSVAVDAAVANIGYETLTSPYWPHALQLYIFSLFPDFIVSKLALSSHLGLRARALKKQQQKKD</sequence>
<dbReference type="CDD" id="cd05356">
    <property type="entry name" value="17beta-HSD1_like_SDR_c"/>
    <property type="match status" value="1"/>
</dbReference>
<dbReference type="OMA" id="LVAPGMM"/>
<dbReference type="GO" id="GO:0016491">
    <property type="term" value="F:oxidoreductase activity"/>
    <property type="evidence" value="ECO:0007669"/>
    <property type="project" value="UniProtKB-KW"/>
</dbReference>
<proteinExistence type="inferred from homology"/>
<evidence type="ECO:0000256" key="2">
    <source>
        <dbReference type="ARBA" id="ARBA00023002"/>
    </source>
</evidence>
<keyword evidence="4" id="KW-0812">Transmembrane</keyword>
<evidence type="ECO:0000313" key="6">
    <source>
        <dbReference type="Proteomes" id="UP000030745"/>
    </source>
</evidence>